<dbReference type="EMBL" id="UOEX01000289">
    <property type="protein sequence ID" value="VAW39572.1"/>
    <property type="molecule type" value="Genomic_DNA"/>
</dbReference>
<accession>A0A3B0VKL5</accession>
<proteinExistence type="predicted"/>
<evidence type="ECO:0000313" key="1">
    <source>
        <dbReference type="EMBL" id="VAW39572.1"/>
    </source>
</evidence>
<sequence length="42" mass="4612">MERKIFDKDKALADKDRAINNALDALVNSGMTHDAAKKILGL</sequence>
<organism evidence="1">
    <name type="scientific">hydrothermal vent metagenome</name>
    <dbReference type="NCBI Taxonomy" id="652676"/>
    <lineage>
        <taxon>unclassified sequences</taxon>
        <taxon>metagenomes</taxon>
        <taxon>ecological metagenomes</taxon>
    </lineage>
</organism>
<protein>
    <submittedName>
        <fullName evidence="1">Uncharacterized protein</fullName>
    </submittedName>
</protein>
<reference evidence="1" key="1">
    <citation type="submission" date="2018-06" db="EMBL/GenBank/DDBJ databases">
        <authorList>
            <person name="Zhirakovskaya E."/>
        </authorList>
    </citation>
    <scope>NUCLEOTIDE SEQUENCE</scope>
</reference>
<gene>
    <name evidence="1" type="ORF">MNBD_DELTA03-946</name>
</gene>
<dbReference type="AlphaFoldDB" id="A0A3B0VKL5"/>
<name>A0A3B0VKL5_9ZZZZ</name>